<keyword evidence="1" id="KW-1133">Transmembrane helix</keyword>
<feature type="transmembrane region" description="Helical" evidence="1">
    <location>
        <begin position="40"/>
        <end position="64"/>
    </location>
</feature>
<gene>
    <name evidence="2" type="ORF">A3K55_01200</name>
</gene>
<evidence type="ECO:0000313" key="3">
    <source>
        <dbReference type="Proteomes" id="UP000185874"/>
    </source>
</evidence>
<sequence length="150" mass="18096">MNQIQTWIVLTYGLLTVLIFIWGFYESIIKKNPFRETPYLFWAGIFVSGDTLTLGLFSIFFSFLSFYLKDWLLFLLTLSVFWTVRSLGETIYWLNQQFSSMIRNPPERLRGYRLLKNDSIWFVYQNFWQCLTVIFVIATIYLTNLWLKDF</sequence>
<proteinExistence type="predicted"/>
<feature type="transmembrane region" description="Helical" evidence="1">
    <location>
        <begin position="126"/>
        <end position="147"/>
    </location>
</feature>
<reference evidence="2 3" key="1">
    <citation type="journal article" date="2016" name="Nat. Commun.">
        <title>Thousands of microbial genomes shed light on interconnected biogeochemical processes in an aquifer system.</title>
        <authorList>
            <person name="Anantharaman K."/>
            <person name="Brown C.T."/>
            <person name="Hug L.A."/>
            <person name="Sharon I."/>
            <person name="Castelle C.J."/>
            <person name="Probst A.J."/>
            <person name="Thomas B.C."/>
            <person name="Singh A."/>
            <person name="Wilkins M.J."/>
            <person name="Karaoz U."/>
            <person name="Brodie E.L."/>
            <person name="Williams K.H."/>
            <person name="Hubbard S.S."/>
            <person name="Banfield J.F."/>
        </authorList>
    </citation>
    <scope>NUCLEOTIDE SEQUENCE [LARGE SCALE GENOMIC DNA]</scope>
</reference>
<organism evidence="2 3">
    <name type="scientific">Candidatus Shapirobacteria bacterium RBG_13_44_7</name>
    <dbReference type="NCBI Taxonomy" id="1802149"/>
    <lineage>
        <taxon>Bacteria</taxon>
        <taxon>Candidatus Shapironibacteriota</taxon>
    </lineage>
</organism>
<evidence type="ECO:0000313" key="2">
    <source>
        <dbReference type="EMBL" id="OGL53126.1"/>
    </source>
</evidence>
<comment type="caution">
    <text evidence="2">The sequence shown here is derived from an EMBL/GenBank/DDBJ whole genome shotgun (WGS) entry which is preliminary data.</text>
</comment>
<feature type="transmembrane region" description="Helical" evidence="1">
    <location>
        <begin position="7"/>
        <end position="25"/>
    </location>
</feature>
<protein>
    <submittedName>
        <fullName evidence="2">Uncharacterized protein</fullName>
    </submittedName>
</protein>
<accession>A0A1F7SH50</accession>
<evidence type="ECO:0000256" key="1">
    <source>
        <dbReference type="SAM" id="Phobius"/>
    </source>
</evidence>
<dbReference type="Proteomes" id="UP000185874">
    <property type="component" value="Unassembled WGS sequence"/>
</dbReference>
<dbReference type="EMBL" id="MGDJ01000019">
    <property type="protein sequence ID" value="OGL53126.1"/>
    <property type="molecule type" value="Genomic_DNA"/>
</dbReference>
<name>A0A1F7SH50_9BACT</name>
<dbReference type="AlphaFoldDB" id="A0A1F7SH50"/>
<feature type="transmembrane region" description="Helical" evidence="1">
    <location>
        <begin position="71"/>
        <end position="94"/>
    </location>
</feature>
<keyword evidence="1" id="KW-0812">Transmembrane</keyword>
<keyword evidence="1" id="KW-0472">Membrane</keyword>